<evidence type="ECO:0000256" key="9">
    <source>
        <dbReference type="ARBA" id="ARBA00049563"/>
    </source>
</evidence>
<evidence type="ECO:0000256" key="11">
    <source>
        <dbReference type="RuleBase" id="RU003783"/>
    </source>
</evidence>
<dbReference type="Proteomes" id="UP000242972">
    <property type="component" value="Unassembled WGS sequence"/>
</dbReference>
<feature type="binding site" evidence="10">
    <location>
        <begin position="10"/>
        <end position="15"/>
    </location>
    <ligand>
        <name>substrate</name>
    </ligand>
</feature>
<gene>
    <name evidence="10" type="primary">miaA</name>
    <name evidence="14" type="ORF">C7B46_00700</name>
</gene>
<evidence type="ECO:0000256" key="2">
    <source>
        <dbReference type="ARBA" id="ARBA00003213"/>
    </source>
</evidence>
<reference evidence="14 15" key="1">
    <citation type="journal article" date="2014" name="BMC Genomics">
        <title>Comparison of environmental and isolate Sulfobacillus genomes reveals diverse carbon, sulfur, nitrogen, and hydrogen metabolisms.</title>
        <authorList>
            <person name="Justice N.B."/>
            <person name="Norman A."/>
            <person name="Brown C.T."/>
            <person name="Singh A."/>
            <person name="Thomas B.C."/>
            <person name="Banfield J.F."/>
        </authorList>
    </citation>
    <scope>NUCLEOTIDE SEQUENCE [LARGE SCALE GENOMIC DNA]</scope>
    <source>
        <strain evidence="14">AMDSBA4</strain>
    </source>
</reference>
<proteinExistence type="inferred from homology"/>
<comment type="subunit">
    <text evidence="10">Monomer.</text>
</comment>
<dbReference type="InterPro" id="IPR018022">
    <property type="entry name" value="IPT"/>
</dbReference>
<evidence type="ECO:0000256" key="4">
    <source>
        <dbReference type="ARBA" id="ARBA00022679"/>
    </source>
</evidence>
<evidence type="ECO:0000256" key="1">
    <source>
        <dbReference type="ARBA" id="ARBA00001946"/>
    </source>
</evidence>
<feature type="region of interest" description="Interaction with substrate tRNA" evidence="10">
    <location>
        <begin position="33"/>
        <end position="36"/>
    </location>
</feature>
<feature type="binding site" evidence="10">
    <location>
        <begin position="8"/>
        <end position="15"/>
    </location>
    <ligand>
        <name>ATP</name>
        <dbReference type="ChEBI" id="CHEBI:30616"/>
    </ligand>
</feature>
<dbReference type="HAMAP" id="MF_00185">
    <property type="entry name" value="IPP_trans"/>
    <property type="match status" value="1"/>
</dbReference>
<dbReference type="PANTHER" id="PTHR11088:SF60">
    <property type="entry name" value="TRNA DIMETHYLALLYLTRANSFERASE"/>
    <property type="match status" value="1"/>
</dbReference>
<keyword evidence="6 10" id="KW-0547">Nucleotide-binding</keyword>
<dbReference type="InterPro" id="IPR027417">
    <property type="entry name" value="P-loop_NTPase"/>
</dbReference>
<dbReference type="GO" id="GO:0052381">
    <property type="term" value="F:tRNA dimethylallyltransferase activity"/>
    <property type="evidence" value="ECO:0007669"/>
    <property type="project" value="UniProtKB-UniRule"/>
</dbReference>
<feature type="site" description="Interaction with substrate tRNA" evidence="10">
    <location>
        <position position="123"/>
    </location>
</feature>
<evidence type="ECO:0000256" key="8">
    <source>
        <dbReference type="ARBA" id="ARBA00022842"/>
    </source>
</evidence>
<dbReference type="Pfam" id="PF01715">
    <property type="entry name" value="IPPT"/>
    <property type="match status" value="1"/>
</dbReference>
<keyword evidence="4 10" id="KW-0808">Transferase</keyword>
<keyword evidence="8 10" id="KW-0460">Magnesium</keyword>
<comment type="caution">
    <text evidence="14">The sequence shown here is derived from an EMBL/GenBank/DDBJ whole genome shotgun (WGS) entry which is preliminary data.</text>
</comment>
<dbReference type="NCBIfam" id="TIGR00174">
    <property type="entry name" value="miaA"/>
    <property type="match status" value="1"/>
</dbReference>
<name>A0A2T2XM56_9FIRM</name>
<dbReference type="EC" id="2.5.1.75" evidence="10"/>
<accession>A0A2T2XM56</accession>
<dbReference type="GO" id="GO:0006400">
    <property type="term" value="P:tRNA modification"/>
    <property type="evidence" value="ECO:0007669"/>
    <property type="project" value="TreeGrafter"/>
</dbReference>
<evidence type="ECO:0000256" key="13">
    <source>
        <dbReference type="RuleBase" id="RU003785"/>
    </source>
</evidence>
<comment type="function">
    <text evidence="2 10 12">Catalyzes the transfer of a dimethylallyl group onto the adenine at position 37 in tRNAs that read codons beginning with uridine, leading to the formation of N6-(dimethylallyl)adenosine (i(6)A).</text>
</comment>
<sequence>MPLLVLAGPTAVGKTDLSIDLAKRINAEIISADSVQIYRGLDIGSAKVSLMQRQTIAHHLVDVVDSDQSFSVADYQVLASSAIEDVWRRGHFPLLVGGTGLWIRALTQNYPFPKETPSNRNLREHLADIGEHYGWDGLRRQLRLVDPDSWEHIHPNDHRRMIRALEVFLTTQRRLPRNTGGAWRYQTRYWVLTRPLLDLQERIRQRVEAMLAEGFEEEVRELLRQGLSPKAQSMGSIGYRDMVDWFWGKSTRSERDMLIIKHTRAYAKRQLTWWRSEPEARWLDLSVWSHDEILSRLELSAQELISSQ</sequence>
<dbReference type="InterPro" id="IPR039657">
    <property type="entry name" value="Dimethylallyltransferase"/>
</dbReference>
<keyword evidence="7 10" id="KW-0067">ATP-binding</keyword>
<dbReference type="EMBL" id="PXYW01000001">
    <property type="protein sequence ID" value="PSR35582.1"/>
    <property type="molecule type" value="Genomic_DNA"/>
</dbReference>
<feature type="site" description="Interaction with substrate tRNA" evidence="10">
    <location>
        <position position="99"/>
    </location>
</feature>
<protein>
    <recommendedName>
        <fullName evidence="10">tRNA dimethylallyltransferase</fullName>
        <ecNumber evidence="10">2.5.1.75</ecNumber>
    </recommendedName>
    <alternativeName>
        <fullName evidence="10">Dimethylallyl diphosphate:tRNA dimethylallyltransferase</fullName>
        <shortName evidence="10">DMAPP:tRNA dimethylallyltransferase</shortName>
        <shortName evidence="10">DMATase</shortName>
    </alternativeName>
    <alternativeName>
        <fullName evidence="10">Isopentenyl-diphosphate:tRNA isopentenyltransferase</fullName>
        <shortName evidence="10">IPP transferase</shortName>
        <shortName evidence="10">IPPT</shortName>
        <shortName evidence="10">IPTase</shortName>
    </alternativeName>
</protein>
<evidence type="ECO:0000256" key="3">
    <source>
        <dbReference type="ARBA" id="ARBA00005842"/>
    </source>
</evidence>
<evidence type="ECO:0000256" key="10">
    <source>
        <dbReference type="HAMAP-Rule" id="MF_00185"/>
    </source>
</evidence>
<dbReference type="GO" id="GO:0005524">
    <property type="term" value="F:ATP binding"/>
    <property type="evidence" value="ECO:0007669"/>
    <property type="project" value="UniProtKB-UniRule"/>
</dbReference>
<evidence type="ECO:0000313" key="15">
    <source>
        <dbReference type="Proteomes" id="UP000242972"/>
    </source>
</evidence>
<organism evidence="14 15">
    <name type="scientific">Sulfobacillus benefaciens</name>
    <dbReference type="NCBI Taxonomy" id="453960"/>
    <lineage>
        <taxon>Bacteria</taxon>
        <taxon>Bacillati</taxon>
        <taxon>Bacillota</taxon>
        <taxon>Clostridia</taxon>
        <taxon>Eubacteriales</taxon>
        <taxon>Clostridiales Family XVII. Incertae Sedis</taxon>
        <taxon>Sulfobacillus</taxon>
    </lineage>
</organism>
<comment type="catalytic activity">
    <reaction evidence="9 10 11">
        <text>adenosine(37) in tRNA + dimethylallyl diphosphate = N(6)-dimethylallyladenosine(37) in tRNA + diphosphate</text>
        <dbReference type="Rhea" id="RHEA:26482"/>
        <dbReference type="Rhea" id="RHEA-COMP:10162"/>
        <dbReference type="Rhea" id="RHEA-COMP:10375"/>
        <dbReference type="ChEBI" id="CHEBI:33019"/>
        <dbReference type="ChEBI" id="CHEBI:57623"/>
        <dbReference type="ChEBI" id="CHEBI:74411"/>
        <dbReference type="ChEBI" id="CHEBI:74415"/>
        <dbReference type="EC" id="2.5.1.75"/>
    </reaction>
</comment>
<evidence type="ECO:0000256" key="12">
    <source>
        <dbReference type="RuleBase" id="RU003784"/>
    </source>
</evidence>
<evidence type="ECO:0000256" key="7">
    <source>
        <dbReference type="ARBA" id="ARBA00022840"/>
    </source>
</evidence>
<dbReference type="AlphaFoldDB" id="A0A2T2XM56"/>
<comment type="caution">
    <text evidence="10">Lacks conserved residue(s) required for the propagation of feature annotation.</text>
</comment>
<evidence type="ECO:0000256" key="6">
    <source>
        <dbReference type="ARBA" id="ARBA00022741"/>
    </source>
</evidence>
<dbReference type="Gene3D" id="3.40.50.300">
    <property type="entry name" value="P-loop containing nucleotide triphosphate hydrolases"/>
    <property type="match status" value="1"/>
</dbReference>
<dbReference type="PANTHER" id="PTHR11088">
    <property type="entry name" value="TRNA DIMETHYLALLYLTRANSFERASE"/>
    <property type="match status" value="1"/>
</dbReference>
<comment type="cofactor">
    <cofactor evidence="1 10">
        <name>Mg(2+)</name>
        <dbReference type="ChEBI" id="CHEBI:18420"/>
    </cofactor>
</comment>
<keyword evidence="5 10" id="KW-0819">tRNA processing</keyword>
<evidence type="ECO:0000256" key="5">
    <source>
        <dbReference type="ARBA" id="ARBA00022694"/>
    </source>
</evidence>
<evidence type="ECO:0000313" key="14">
    <source>
        <dbReference type="EMBL" id="PSR35582.1"/>
    </source>
</evidence>
<dbReference type="Gene3D" id="1.10.20.140">
    <property type="match status" value="1"/>
</dbReference>
<comment type="similarity">
    <text evidence="3 10 13">Belongs to the IPP transferase family.</text>
</comment>
<dbReference type="SUPFAM" id="SSF52540">
    <property type="entry name" value="P-loop containing nucleoside triphosphate hydrolases"/>
    <property type="match status" value="1"/>
</dbReference>